<feature type="transmembrane region" description="Helical" evidence="7">
    <location>
        <begin position="74"/>
        <end position="91"/>
    </location>
</feature>
<keyword evidence="10" id="KW-1185">Reference proteome</keyword>
<evidence type="ECO:0000256" key="2">
    <source>
        <dbReference type="ARBA" id="ARBA00006448"/>
    </source>
</evidence>
<evidence type="ECO:0000256" key="1">
    <source>
        <dbReference type="ARBA" id="ARBA00004651"/>
    </source>
</evidence>
<dbReference type="PANTHER" id="PTHR34582">
    <property type="entry name" value="UPF0702 TRANSMEMBRANE PROTEIN YCAP"/>
    <property type="match status" value="1"/>
</dbReference>
<dbReference type="InterPro" id="IPR007353">
    <property type="entry name" value="DUF421"/>
</dbReference>
<evidence type="ECO:0000313" key="9">
    <source>
        <dbReference type="EMBL" id="MFD1834721.1"/>
    </source>
</evidence>
<dbReference type="RefSeq" id="WP_137769545.1">
    <property type="nucleotide sequence ID" value="NZ_BAAAIS010000002.1"/>
</dbReference>
<evidence type="ECO:0000313" key="10">
    <source>
        <dbReference type="Proteomes" id="UP001597280"/>
    </source>
</evidence>
<name>A0ABW4PZ50_9MICO</name>
<dbReference type="InterPro" id="IPR023090">
    <property type="entry name" value="UPF0702_alpha/beta_dom_sf"/>
</dbReference>
<feature type="transmembrane region" description="Helical" evidence="7">
    <location>
        <begin position="12"/>
        <end position="37"/>
    </location>
</feature>
<sequence>MIDWDLVWRDYIGIGWSGLLGVVVSTVVLYLFFSLVVHLAGPRLMATASVGSFVALAVLGGVSARATLGESPTLLGALAVLTTVLLLERLLGTVGRTTRALPARARRRPVVVMVAGEPVTAALRRHHLPRRDLVDRLRTQGLLELEEAALVILERRGALTVVRRGSRIDPRLVEDVEGMEAVPAQLLVR</sequence>
<comment type="caution">
    <text evidence="9">The sequence shown here is derived from an EMBL/GenBank/DDBJ whole genome shotgun (WGS) entry which is preliminary data.</text>
</comment>
<keyword evidence="3" id="KW-1003">Cell membrane</keyword>
<keyword evidence="4 7" id="KW-0812">Transmembrane</keyword>
<comment type="subcellular location">
    <subcellularLocation>
        <location evidence="1">Cell membrane</location>
        <topology evidence="1">Multi-pass membrane protein</topology>
    </subcellularLocation>
</comment>
<dbReference type="PANTHER" id="PTHR34582:SF6">
    <property type="entry name" value="UPF0702 TRANSMEMBRANE PROTEIN YCAP"/>
    <property type="match status" value="1"/>
</dbReference>
<dbReference type="EMBL" id="JBHUFL010000002">
    <property type="protein sequence ID" value="MFD1834721.1"/>
    <property type="molecule type" value="Genomic_DNA"/>
</dbReference>
<comment type="similarity">
    <text evidence="2">Belongs to the UPF0702 family.</text>
</comment>
<dbReference type="Proteomes" id="UP001597280">
    <property type="component" value="Unassembled WGS sequence"/>
</dbReference>
<feature type="domain" description="YetF C-terminal" evidence="8">
    <location>
        <begin position="107"/>
        <end position="166"/>
    </location>
</feature>
<evidence type="ECO:0000256" key="4">
    <source>
        <dbReference type="ARBA" id="ARBA00022692"/>
    </source>
</evidence>
<dbReference type="Gene3D" id="3.30.240.20">
    <property type="entry name" value="bsu07140 like domains"/>
    <property type="match status" value="1"/>
</dbReference>
<keyword evidence="6 7" id="KW-0472">Membrane</keyword>
<reference evidence="10" key="1">
    <citation type="journal article" date="2019" name="Int. J. Syst. Evol. Microbiol.">
        <title>The Global Catalogue of Microorganisms (GCM) 10K type strain sequencing project: providing services to taxonomists for standard genome sequencing and annotation.</title>
        <authorList>
            <consortium name="The Broad Institute Genomics Platform"/>
            <consortium name="The Broad Institute Genome Sequencing Center for Infectious Disease"/>
            <person name="Wu L."/>
            <person name="Ma J."/>
        </authorList>
    </citation>
    <scope>NUCLEOTIDE SEQUENCE [LARGE SCALE GENOMIC DNA]</scope>
    <source>
        <strain evidence="10">JCM 11650</strain>
    </source>
</reference>
<keyword evidence="5 7" id="KW-1133">Transmembrane helix</keyword>
<dbReference type="Pfam" id="PF04239">
    <property type="entry name" value="DUF421"/>
    <property type="match status" value="1"/>
</dbReference>
<evidence type="ECO:0000256" key="7">
    <source>
        <dbReference type="SAM" id="Phobius"/>
    </source>
</evidence>
<feature type="transmembrane region" description="Helical" evidence="7">
    <location>
        <begin position="44"/>
        <end position="62"/>
    </location>
</feature>
<protein>
    <submittedName>
        <fullName evidence="9">YetF domain-containing protein</fullName>
    </submittedName>
</protein>
<evidence type="ECO:0000256" key="6">
    <source>
        <dbReference type="ARBA" id="ARBA00023136"/>
    </source>
</evidence>
<evidence type="ECO:0000256" key="5">
    <source>
        <dbReference type="ARBA" id="ARBA00022989"/>
    </source>
</evidence>
<evidence type="ECO:0000259" key="8">
    <source>
        <dbReference type="Pfam" id="PF04239"/>
    </source>
</evidence>
<evidence type="ECO:0000256" key="3">
    <source>
        <dbReference type="ARBA" id="ARBA00022475"/>
    </source>
</evidence>
<proteinExistence type="inferred from homology"/>
<accession>A0ABW4PZ50</accession>
<gene>
    <name evidence="9" type="ORF">ACFSDA_06475</name>
</gene>
<organism evidence="9 10">
    <name type="scientific">Brachybacterium rhamnosum</name>
    <dbReference type="NCBI Taxonomy" id="173361"/>
    <lineage>
        <taxon>Bacteria</taxon>
        <taxon>Bacillati</taxon>
        <taxon>Actinomycetota</taxon>
        <taxon>Actinomycetes</taxon>
        <taxon>Micrococcales</taxon>
        <taxon>Dermabacteraceae</taxon>
        <taxon>Brachybacterium</taxon>
    </lineage>
</organism>